<feature type="transmembrane region" description="Helical" evidence="5">
    <location>
        <begin position="420"/>
        <end position="451"/>
    </location>
</feature>
<keyword evidence="2 5" id="KW-0812">Transmembrane</keyword>
<evidence type="ECO:0000256" key="2">
    <source>
        <dbReference type="ARBA" id="ARBA00022692"/>
    </source>
</evidence>
<feature type="transmembrane region" description="Helical" evidence="5">
    <location>
        <begin position="126"/>
        <end position="146"/>
    </location>
</feature>
<evidence type="ECO:0000256" key="5">
    <source>
        <dbReference type="SAM" id="Phobius"/>
    </source>
</evidence>
<evidence type="ECO:0000256" key="4">
    <source>
        <dbReference type="ARBA" id="ARBA00023136"/>
    </source>
</evidence>
<keyword evidence="3 5" id="KW-1133">Transmembrane helix</keyword>
<dbReference type="GO" id="GO:0016020">
    <property type="term" value="C:membrane"/>
    <property type="evidence" value="ECO:0007669"/>
    <property type="project" value="UniProtKB-SubCell"/>
</dbReference>
<dbReference type="EMBL" id="JACHIG010000007">
    <property type="protein sequence ID" value="MBB5033818.1"/>
    <property type="molecule type" value="Genomic_DNA"/>
</dbReference>
<feature type="transmembrane region" description="Helical" evidence="5">
    <location>
        <begin position="386"/>
        <end position="404"/>
    </location>
</feature>
<evidence type="ECO:0000313" key="8">
    <source>
        <dbReference type="Proteomes" id="UP000590740"/>
    </source>
</evidence>
<evidence type="ECO:0000259" key="6">
    <source>
        <dbReference type="PROSITE" id="PS50801"/>
    </source>
</evidence>
<name>A0A7W7YCU2_9BACT</name>
<feature type="transmembrane region" description="Helical" evidence="5">
    <location>
        <begin position="360"/>
        <end position="380"/>
    </location>
</feature>
<evidence type="ECO:0000313" key="7">
    <source>
        <dbReference type="EMBL" id="MBB5033818.1"/>
    </source>
</evidence>
<feature type="transmembrane region" description="Helical" evidence="5">
    <location>
        <begin position="158"/>
        <end position="176"/>
    </location>
</feature>
<dbReference type="InterPro" id="IPR036513">
    <property type="entry name" value="STAS_dom_sf"/>
</dbReference>
<feature type="transmembrane region" description="Helical" evidence="5">
    <location>
        <begin position="284"/>
        <end position="303"/>
    </location>
</feature>
<dbReference type="Gene3D" id="3.30.750.24">
    <property type="entry name" value="STAS domain"/>
    <property type="match status" value="1"/>
</dbReference>
<comment type="subcellular location">
    <subcellularLocation>
        <location evidence="1">Membrane</location>
        <topology evidence="1">Multi-pass membrane protein</topology>
    </subcellularLocation>
</comment>
<dbReference type="AlphaFoldDB" id="A0A7W7YCU2"/>
<keyword evidence="4 5" id="KW-0472">Membrane</keyword>
<dbReference type="GO" id="GO:0055085">
    <property type="term" value="P:transmembrane transport"/>
    <property type="evidence" value="ECO:0007669"/>
    <property type="project" value="InterPro"/>
</dbReference>
<organism evidence="7 8">
    <name type="scientific">Prosthecobacter vanneervenii</name>
    <dbReference type="NCBI Taxonomy" id="48466"/>
    <lineage>
        <taxon>Bacteria</taxon>
        <taxon>Pseudomonadati</taxon>
        <taxon>Verrucomicrobiota</taxon>
        <taxon>Verrucomicrobiia</taxon>
        <taxon>Verrucomicrobiales</taxon>
        <taxon>Verrucomicrobiaceae</taxon>
        <taxon>Prosthecobacter</taxon>
    </lineage>
</organism>
<dbReference type="PANTHER" id="PTHR11814">
    <property type="entry name" value="SULFATE TRANSPORTER"/>
    <property type="match status" value="1"/>
</dbReference>
<dbReference type="Pfam" id="PF00916">
    <property type="entry name" value="Sulfate_transp"/>
    <property type="match status" value="1"/>
</dbReference>
<gene>
    <name evidence="7" type="ORF">HNQ65_003408</name>
</gene>
<dbReference type="PROSITE" id="PS50801">
    <property type="entry name" value="STAS"/>
    <property type="match status" value="1"/>
</dbReference>
<dbReference type="CDD" id="cd07042">
    <property type="entry name" value="STAS_SulP_like_sulfate_transporter"/>
    <property type="match status" value="1"/>
</dbReference>
<dbReference type="SUPFAM" id="SSF52091">
    <property type="entry name" value="SpoIIaa-like"/>
    <property type="match status" value="1"/>
</dbReference>
<evidence type="ECO:0000256" key="3">
    <source>
        <dbReference type="ARBA" id="ARBA00022989"/>
    </source>
</evidence>
<sequence>MLSQLRAWSEQLRDYARQGRAVLRNVADGNTLDPFPLKEILKGYHKEFLKADFRSGLDGALLAIPQGMAFAVVAGLPLAYGITCSAVACVVGALLMSSRHSIYGPTNATAFMVSSYFASFPNLNQLASMPMLVFLVGALLIFGAYFRVAEMARFISRAVVVAYLTGAALQMFAHQLPVVLGQQLEEASGRPMARTLVSDVHDVLSHLGSIHWPSALICVLAIGSYYGLKRFGKRFPALTITLILMSLIAVAMNKAGLKVATYSDLSFTWRTLLPPFPDFTSGNASAQFSQLFGLALSLAFVAMMENSAMARTLASRSGHNVDPNQDMLSLGAANLACAYLSGMPASHSLTRSLAAYESGAVSPLSAIFSGLVCLVAALTIGPLVAYVPKAALGAMVICVAVALINKRQIYISLRATGSDAIVFLTTFFATLLVPLHVAIFTGVGISIILYLHKASQPSLVEYEFNADGHLAEAQQGGRQHPAISIVHVEGDLFFASADLFRTQIQRFCADPNLRIVILRLKNARHLDATCAMAIEELIRMLRADGRDLIVSGVAKDLYRVLKDAGMVEVIGKENLFLASPSNPNVSTRNALRRAQDILGIKDADVRIYYDSSKAPKP</sequence>
<keyword evidence="8" id="KW-1185">Reference proteome</keyword>
<dbReference type="RefSeq" id="WP_184341001.1">
    <property type="nucleotide sequence ID" value="NZ_JACHIG010000007.1"/>
</dbReference>
<reference evidence="7 8" key="1">
    <citation type="submission" date="2020-08" db="EMBL/GenBank/DDBJ databases">
        <title>Genomic Encyclopedia of Type Strains, Phase IV (KMG-IV): sequencing the most valuable type-strain genomes for metagenomic binning, comparative biology and taxonomic classification.</title>
        <authorList>
            <person name="Goeker M."/>
        </authorList>
    </citation>
    <scope>NUCLEOTIDE SEQUENCE [LARGE SCALE GENOMIC DNA]</scope>
    <source>
        <strain evidence="7 8">DSM 12252</strain>
    </source>
</reference>
<dbReference type="InterPro" id="IPR001902">
    <property type="entry name" value="SLC26A/SulP_fam"/>
</dbReference>
<dbReference type="InterPro" id="IPR011547">
    <property type="entry name" value="SLC26A/SulP_dom"/>
</dbReference>
<feature type="transmembrane region" description="Helical" evidence="5">
    <location>
        <begin position="68"/>
        <end position="95"/>
    </location>
</feature>
<feature type="transmembrane region" description="Helical" evidence="5">
    <location>
        <begin position="235"/>
        <end position="252"/>
    </location>
</feature>
<dbReference type="Pfam" id="PF01740">
    <property type="entry name" value="STAS"/>
    <property type="match status" value="1"/>
</dbReference>
<feature type="domain" description="STAS" evidence="6">
    <location>
        <begin position="473"/>
        <end position="594"/>
    </location>
</feature>
<dbReference type="InterPro" id="IPR002645">
    <property type="entry name" value="STAS_dom"/>
</dbReference>
<proteinExistence type="predicted"/>
<protein>
    <submittedName>
        <fullName evidence="7">SulP family sulfate permease</fullName>
    </submittedName>
</protein>
<comment type="caution">
    <text evidence="7">The sequence shown here is derived from an EMBL/GenBank/DDBJ whole genome shotgun (WGS) entry which is preliminary data.</text>
</comment>
<accession>A0A7W7YCU2</accession>
<evidence type="ECO:0000256" key="1">
    <source>
        <dbReference type="ARBA" id="ARBA00004141"/>
    </source>
</evidence>
<feature type="transmembrane region" description="Helical" evidence="5">
    <location>
        <begin position="210"/>
        <end position="228"/>
    </location>
</feature>
<dbReference type="Proteomes" id="UP000590740">
    <property type="component" value="Unassembled WGS sequence"/>
</dbReference>